<evidence type="ECO:0000256" key="7">
    <source>
        <dbReference type="ARBA" id="ARBA00022989"/>
    </source>
</evidence>
<protein>
    <submittedName>
        <fullName evidence="12">Protein transport protein HofC</fullName>
    </submittedName>
</protein>
<dbReference type="NCBIfam" id="NF007861">
    <property type="entry name" value="PRK10573.1"/>
    <property type="match status" value="1"/>
</dbReference>
<evidence type="ECO:0000313" key="13">
    <source>
        <dbReference type="Proteomes" id="UP000267341"/>
    </source>
</evidence>
<keyword evidence="3 9" id="KW-0813">Transport</keyword>
<dbReference type="InterPro" id="IPR042094">
    <property type="entry name" value="T2SS_GspF_sf"/>
</dbReference>
<keyword evidence="4" id="KW-1003">Cell membrane</keyword>
<evidence type="ECO:0000256" key="8">
    <source>
        <dbReference type="ARBA" id="ARBA00023136"/>
    </source>
</evidence>
<evidence type="ECO:0000256" key="9">
    <source>
        <dbReference type="RuleBase" id="RU003923"/>
    </source>
</evidence>
<evidence type="ECO:0000256" key="3">
    <source>
        <dbReference type="ARBA" id="ARBA00022448"/>
    </source>
</evidence>
<keyword evidence="5" id="KW-0997">Cell inner membrane</keyword>
<dbReference type="Gene3D" id="1.20.81.30">
    <property type="entry name" value="Type II secretion system (T2SS), domain F"/>
    <property type="match status" value="2"/>
</dbReference>
<dbReference type="Proteomes" id="UP000267341">
    <property type="component" value="Unassembled WGS sequence"/>
</dbReference>
<name>A0ABX9RVY3_9ENTR</name>
<keyword evidence="13" id="KW-1185">Reference proteome</keyword>
<feature type="domain" description="Type II secretion system protein GspF" evidence="11">
    <location>
        <begin position="66"/>
        <end position="186"/>
    </location>
</feature>
<comment type="caution">
    <text evidence="12">The sequence shown here is derived from an EMBL/GenBank/DDBJ whole genome shotgun (WGS) entry which is preliminary data.</text>
</comment>
<accession>A0ABX9RVY3</accession>
<dbReference type="InterPro" id="IPR001992">
    <property type="entry name" value="T2SS_GspF/T4SS_PilC_CS"/>
</dbReference>
<keyword evidence="7 10" id="KW-1133">Transmembrane helix</keyword>
<keyword evidence="6 9" id="KW-0812">Transmembrane</keyword>
<feature type="transmembrane region" description="Helical" evidence="10">
    <location>
        <begin position="205"/>
        <end position="231"/>
    </location>
</feature>
<organism evidence="12 13">
    <name type="scientific">Yokenella regensburgei</name>
    <dbReference type="NCBI Taxonomy" id="158877"/>
    <lineage>
        <taxon>Bacteria</taxon>
        <taxon>Pseudomonadati</taxon>
        <taxon>Pseudomonadota</taxon>
        <taxon>Gammaproteobacteria</taxon>
        <taxon>Enterobacterales</taxon>
        <taxon>Enterobacteriaceae</taxon>
        <taxon>Yokenella</taxon>
    </lineage>
</organism>
<dbReference type="PANTHER" id="PTHR30012:SF7">
    <property type="entry name" value="PROTEIN TRANSPORT PROTEIN HOFC HOMOLOG"/>
    <property type="match status" value="1"/>
</dbReference>
<sequence>MSSKPLWHWRGLTPQGEYISGTLWSPHRVAVVNTLEERHISALRIRRCRVHSSHWHPQRSGEMVGQLATLLQAGLTLSDGLELLAAQHPSAQWQALLYQLARELQQGIAFSVALEAWPEAFPPLFIAMIRTGELTGELELCCQHLARQQESQHRLNLKVKKALRYPLIVLSVALIVVVAMLGFVLPEFTAIYQTFNTPLPALTRGVIVAAALFHDSLIPLLAVILSGALVAKRFHRHPGWQLYRQALLLRLPLAGPLVLGQKLSQIFTVLSLTQNAGIAFLQGLGSVEVTLQNRWWQKVIHQVHEEVSQGSAIWQALAKHPVFPSLSLQLIRTGEASGALDRMLNNLAQHYQVQTEQLADELATLLEPLMLLVTGIIIGTLVVAMYLPVFHLGDAIGGMGG</sequence>
<gene>
    <name evidence="12" type="ORF">C7387_3567</name>
</gene>
<evidence type="ECO:0000313" key="12">
    <source>
        <dbReference type="EMBL" id="RKR54081.1"/>
    </source>
</evidence>
<dbReference type="PROSITE" id="PS00874">
    <property type="entry name" value="T2SP_F"/>
    <property type="match status" value="1"/>
</dbReference>
<dbReference type="InterPro" id="IPR003004">
    <property type="entry name" value="GspF/PilC"/>
</dbReference>
<evidence type="ECO:0000256" key="6">
    <source>
        <dbReference type="ARBA" id="ARBA00022692"/>
    </source>
</evidence>
<proteinExistence type="inferred from homology"/>
<feature type="domain" description="Type II secretion system protein GspF" evidence="11">
    <location>
        <begin position="268"/>
        <end position="388"/>
    </location>
</feature>
<dbReference type="InterPro" id="IPR018076">
    <property type="entry name" value="T2SS_GspF_dom"/>
</dbReference>
<dbReference type="EMBL" id="RBIZ01000005">
    <property type="protein sequence ID" value="RKR54081.1"/>
    <property type="molecule type" value="Genomic_DNA"/>
</dbReference>
<feature type="transmembrane region" description="Helical" evidence="10">
    <location>
        <begin position="369"/>
        <end position="389"/>
    </location>
</feature>
<evidence type="ECO:0000256" key="1">
    <source>
        <dbReference type="ARBA" id="ARBA00004429"/>
    </source>
</evidence>
<feature type="transmembrane region" description="Helical" evidence="10">
    <location>
        <begin position="162"/>
        <end position="185"/>
    </location>
</feature>
<evidence type="ECO:0000256" key="10">
    <source>
        <dbReference type="SAM" id="Phobius"/>
    </source>
</evidence>
<dbReference type="PANTHER" id="PTHR30012">
    <property type="entry name" value="GENERAL SECRETION PATHWAY PROTEIN"/>
    <property type="match status" value="1"/>
</dbReference>
<evidence type="ECO:0000256" key="2">
    <source>
        <dbReference type="ARBA" id="ARBA00005745"/>
    </source>
</evidence>
<dbReference type="RefSeq" id="WP_120817189.1">
    <property type="nucleotide sequence ID" value="NZ_RBIZ01000005.1"/>
</dbReference>
<evidence type="ECO:0000256" key="4">
    <source>
        <dbReference type="ARBA" id="ARBA00022475"/>
    </source>
</evidence>
<dbReference type="GeneID" id="66905547"/>
<dbReference type="Pfam" id="PF00482">
    <property type="entry name" value="T2SSF"/>
    <property type="match status" value="2"/>
</dbReference>
<keyword evidence="8 10" id="KW-0472">Membrane</keyword>
<dbReference type="PRINTS" id="PR00812">
    <property type="entry name" value="BCTERIALGSPF"/>
</dbReference>
<evidence type="ECO:0000256" key="5">
    <source>
        <dbReference type="ARBA" id="ARBA00022519"/>
    </source>
</evidence>
<comment type="subcellular location">
    <subcellularLocation>
        <location evidence="1 9">Cell inner membrane</location>
        <topology evidence="1 9">Multi-pass membrane protein</topology>
    </subcellularLocation>
</comment>
<evidence type="ECO:0000259" key="11">
    <source>
        <dbReference type="Pfam" id="PF00482"/>
    </source>
</evidence>
<comment type="similarity">
    <text evidence="2 9">Belongs to the GSP F family.</text>
</comment>
<reference evidence="12 13" key="1">
    <citation type="submission" date="2018-10" db="EMBL/GenBank/DDBJ databases">
        <title>Genomic Encyclopedia of Type Strains, Phase IV (KMG-IV): sequencing the most valuable type-strain genomes for metagenomic binning, comparative biology and taxonomic classification.</title>
        <authorList>
            <person name="Goeker M."/>
        </authorList>
    </citation>
    <scope>NUCLEOTIDE SEQUENCE [LARGE SCALE GENOMIC DNA]</scope>
    <source>
        <strain evidence="12 13">DSM 5079</strain>
    </source>
</reference>